<dbReference type="SUPFAM" id="SSF51395">
    <property type="entry name" value="FMN-linked oxidoreductases"/>
    <property type="match status" value="1"/>
</dbReference>
<dbReference type="Gene3D" id="3.20.20.70">
    <property type="entry name" value="Aldolase class I"/>
    <property type="match status" value="1"/>
</dbReference>
<feature type="binding site" evidence="7">
    <location>
        <position position="170"/>
    </location>
    <ligand>
        <name>glyoxylate</name>
        <dbReference type="ChEBI" id="CHEBI:36655"/>
    </ligand>
</feature>
<evidence type="ECO:0000256" key="3">
    <source>
        <dbReference type="ARBA" id="ARBA00022643"/>
    </source>
</evidence>
<sequence length="451" mass="48738">MPTAANAAEGGKQRRGGVQACRSAPFMNRQARSTSAQMGSSQILSIADMQRQAHRCLPKFVADYVEGGAEDEQCLQRNRADLQALCLLPQQLQDTSSIDTAIRVFGQSWRAPFGIAPLGLSGLVRAGGDIDMARAAASAGVPFILSSASNCRIEAVRDAAPEGMQWLQLYVMSDRAIAEQMVRRARQARYAALVLTVDVPVSGYRQRDMRNGLRLPFRPTPRMMLDMMKRPAWLWRMAHAGMPRFVNLVESETGQASPQAQAALLAREMDRRLAWEDIAWLRRLWNGPLLVEGLLHPADVQRAQRAGVDGVIVSNHGGRQLDAAPSTIRMLPAALDAAAGRLPVFIDGGFRRGSDIAKALALGAAGVFIGRPALYGLAANGEEGVSTVLRLLEEELARTMTLLGTSGIGNLGPQYLHLSEHTLPATDLQREFQKPPGIVSGTQPLARAGVG</sequence>
<evidence type="ECO:0000256" key="6">
    <source>
        <dbReference type="PIRSR" id="PIRSR000138-1"/>
    </source>
</evidence>
<evidence type="ECO:0000259" key="8">
    <source>
        <dbReference type="PROSITE" id="PS51349"/>
    </source>
</evidence>
<comment type="similarity">
    <text evidence="5">Belongs to the FMN-dependent alpha-hydroxy acid dehydrogenase family.</text>
</comment>
<feature type="binding site" evidence="7">
    <location>
        <position position="316"/>
    </location>
    <ligand>
        <name>glyoxylate</name>
        <dbReference type="ChEBI" id="CHEBI:36655"/>
    </ligand>
</feature>
<feature type="binding site" evidence="7">
    <location>
        <position position="146"/>
    </location>
    <ligand>
        <name>FMN</name>
        <dbReference type="ChEBI" id="CHEBI:58210"/>
    </ligand>
</feature>
<proteinExistence type="inferred from homology"/>
<feature type="binding site" evidence="7">
    <location>
        <begin position="370"/>
        <end position="371"/>
    </location>
    <ligand>
        <name>FMN</name>
        <dbReference type="ChEBI" id="CHEBI:58210"/>
    </ligand>
</feature>
<dbReference type="GO" id="GO:0004459">
    <property type="term" value="F:L-lactate dehydrogenase (NAD+) activity"/>
    <property type="evidence" value="ECO:0007669"/>
    <property type="project" value="TreeGrafter"/>
</dbReference>
<feature type="binding site" evidence="7">
    <location>
        <position position="314"/>
    </location>
    <ligand>
        <name>FMN</name>
        <dbReference type="ChEBI" id="CHEBI:58210"/>
    </ligand>
</feature>
<dbReference type="InterPro" id="IPR037396">
    <property type="entry name" value="FMN_HAD"/>
</dbReference>
<accession>A0A239LP06</accession>
<feature type="binding site" evidence="7">
    <location>
        <position position="168"/>
    </location>
    <ligand>
        <name>FMN</name>
        <dbReference type="ChEBI" id="CHEBI:58210"/>
    </ligand>
</feature>
<comment type="cofactor">
    <cofactor evidence="1">
        <name>FMN</name>
        <dbReference type="ChEBI" id="CHEBI:58210"/>
    </cofactor>
</comment>
<keyword evidence="3 7" id="KW-0288">FMN</keyword>
<dbReference type="FunFam" id="3.20.20.70:FF:000029">
    <property type="entry name" value="L-lactate dehydrogenase"/>
    <property type="match status" value="1"/>
</dbReference>
<feature type="binding site" evidence="7">
    <location>
        <begin position="347"/>
        <end position="351"/>
    </location>
    <ligand>
        <name>FMN</name>
        <dbReference type="ChEBI" id="CHEBI:58210"/>
    </ligand>
</feature>
<dbReference type="PANTHER" id="PTHR10578:SF107">
    <property type="entry name" value="2-HYDROXYACID OXIDASE 1"/>
    <property type="match status" value="1"/>
</dbReference>
<dbReference type="PROSITE" id="PS00557">
    <property type="entry name" value="FMN_HYDROXY_ACID_DH_1"/>
    <property type="match status" value="1"/>
</dbReference>
<feature type="active site" description="Proton acceptor" evidence="6">
    <location>
        <position position="316"/>
    </location>
</feature>
<dbReference type="Proteomes" id="UP000198284">
    <property type="component" value="Unassembled WGS sequence"/>
</dbReference>
<evidence type="ECO:0000256" key="1">
    <source>
        <dbReference type="ARBA" id="ARBA00001917"/>
    </source>
</evidence>
<dbReference type="Pfam" id="PF01070">
    <property type="entry name" value="FMN_dh"/>
    <property type="match status" value="1"/>
</dbReference>
<keyword evidence="4" id="KW-0560">Oxidoreductase</keyword>
<dbReference type="PIRSF" id="PIRSF000138">
    <property type="entry name" value="Al-hdrx_acd_dh"/>
    <property type="match status" value="1"/>
</dbReference>
<dbReference type="PANTHER" id="PTHR10578">
    <property type="entry name" value="S -2-HYDROXY-ACID OXIDASE-RELATED"/>
    <property type="match status" value="1"/>
</dbReference>
<keyword evidence="10" id="KW-1185">Reference proteome</keyword>
<evidence type="ECO:0000313" key="10">
    <source>
        <dbReference type="Proteomes" id="UP000198284"/>
    </source>
</evidence>
<dbReference type="InterPro" id="IPR000262">
    <property type="entry name" value="FMN-dep_DH"/>
</dbReference>
<feature type="binding site" evidence="7">
    <location>
        <begin position="117"/>
        <end position="119"/>
    </location>
    <ligand>
        <name>FMN</name>
        <dbReference type="ChEBI" id="CHEBI:58210"/>
    </ligand>
</feature>
<organism evidence="9 10">
    <name type="scientific">Noviherbaspirillum humi</name>
    <dbReference type="NCBI Taxonomy" id="1688639"/>
    <lineage>
        <taxon>Bacteria</taxon>
        <taxon>Pseudomonadati</taxon>
        <taxon>Pseudomonadota</taxon>
        <taxon>Betaproteobacteria</taxon>
        <taxon>Burkholderiales</taxon>
        <taxon>Oxalobacteraceae</taxon>
        <taxon>Noviherbaspirillum</taxon>
    </lineage>
</organism>
<keyword evidence="2 7" id="KW-0285">Flavoprotein</keyword>
<name>A0A239LP06_9BURK</name>
<protein>
    <submittedName>
        <fullName evidence="9">(S)-mandelate dehydrogenase</fullName>
    </submittedName>
</protein>
<dbReference type="GO" id="GO:0010181">
    <property type="term" value="F:FMN binding"/>
    <property type="evidence" value="ECO:0007669"/>
    <property type="project" value="InterPro"/>
</dbReference>
<feature type="domain" description="FMN hydroxy acid dehydrogenase" evidence="8">
    <location>
        <begin position="38"/>
        <end position="421"/>
    </location>
</feature>
<dbReference type="EMBL" id="FZOT01000024">
    <property type="protein sequence ID" value="SNT31543.1"/>
    <property type="molecule type" value="Genomic_DNA"/>
</dbReference>
<evidence type="ECO:0000256" key="5">
    <source>
        <dbReference type="ARBA" id="ARBA00024042"/>
    </source>
</evidence>
<feature type="binding site" evidence="7">
    <location>
        <position position="64"/>
    </location>
    <ligand>
        <name>glyoxylate</name>
        <dbReference type="ChEBI" id="CHEBI:36655"/>
    </ligand>
</feature>
<feature type="binding site" evidence="7">
    <location>
        <position position="205"/>
    </location>
    <ligand>
        <name>glyoxylate</name>
        <dbReference type="ChEBI" id="CHEBI:36655"/>
    </ligand>
</feature>
<dbReference type="InterPro" id="IPR008259">
    <property type="entry name" value="FMN_hydac_DH_AS"/>
</dbReference>
<evidence type="ECO:0000313" key="9">
    <source>
        <dbReference type="EMBL" id="SNT31543.1"/>
    </source>
</evidence>
<feature type="binding site" evidence="7">
    <location>
        <position position="319"/>
    </location>
    <ligand>
        <name>glyoxylate</name>
        <dbReference type="ChEBI" id="CHEBI:36655"/>
    </ligand>
</feature>
<reference evidence="9 10" key="1">
    <citation type="submission" date="2017-06" db="EMBL/GenBank/DDBJ databases">
        <authorList>
            <person name="Kim H.J."/>
            <person name="Triplett B.A."/>
        </authorList>
    </citation>
    <scope>NUCLEOTIDE SEQUENCE [LARGE SCALE GENOMIC DNA]</scope>
    <source>
        <strain evidence="9 10">U15</strain>
    </source>
</reference>
<dbReference type="GO" id="GO:0009060">
    <property type="term" value="P:aerobic respiration"/>
    <property type="evidence" value="ECO:0007669"/>
    <property type="project" value="TreeGrafter"/>
</dbReference>
<feature type="binding site" evidence="7">
    <location>
        <position position="196"/>
    </location>
    <ligand>
        <name>FMN</name>
        <dbReference type="ChEBI" id="CHEBI:58210"/>
    </ligand>
</feature>
<evidence type="ECO:0000256" key="2">
    <source>
        <dbReference type="ARBA" id="ARBA00022630"/>
    </source>
</evidence>
<dbReference type="InterPro" id="IPR013785">
    <property type="entry name" value="Aldolase_TIM"/>
</dbReference>
<evidence type="ECO:0000256" key="4">
    <source>
        <dbReference type="ARBA" id="ARBA00023002"/>
    </source>
</evidence>
<evidence type="ECO:0000256" key="7">
    <source>
        <dbReference type="PIRSR" id="PIRSR000138-2"/>
    </source>
</evidence>
<gene>
    <name evidence="9" type="ORF">SAMN06265795_12452</name>
</gene>
<dbReference type="GO" id="GO:0005886">
    <property type="term" value="C:plasma membrane"/>
    <property type="evidence" value="ECO:0007669"/>
    <property type="project" value="TreeGrafter"/>
</dbReference>
<dbReference type="InterPro" id="IPR012133">
    <property type="entry name" value="Alpha-hydoxy_acid_DH_FMN"/>
</dbReference>
<dbReference type="PROSITE" id="PS51349">
    <property type="entry name" value="FMN_HYDROXY_ACID_DH_2"/>
    <property type="match status" value="1"/>
</dbReference>
<dbReference type="AlphaFoldDB" id="A0A239LP06"/>